<dbReference type="GO" id="GO:0015074">
    <property type="term" value="P:DNA integration"/>
    <property type="evidence" value="ECO:0007669"/>
    <property type="project" value="InterPro"/>
</dbReference>
<protein>
    <submittedName>
        <fullName evidence="3">Putative transposase</fullName>
    </submittedName>
</protein>
<organism evidence="3 4">
    <name type="scientific">Bradyrhizobium diazoefficiens</name>
    <dbReference type="NCBI Taxonomy" id="1355477"/>
    <lineage>
        <taxon>Bacteria</taxon>
        <taxon>Pseudomonadati</taxon>
        <taxon>Pseudomonadota</taxon>
        <taxon>Alphaproteobacteria</taxon>
        <taxon>Hyphomicrobiales</taxon>
        <taxon>Nitrobacteraceae</taxon>
        <taxon>Bradyrhizobium</taxon>
    </lineage>
</organism>
<reference evidence="3 4" key="1">
    <citation type="submission" date="2014-11" db="EMBL/GenBank/DDBJ databases">
        <title>Symbiosis island explosion on the genome of extra-slow-growing strains of soybean bradyrhizobia with massive insertion sequences.</title>
        <authorList>
            <person name="Iida T."/>
            <person name="Minamisawa K."/>
        </authorList>
    </citation>
    <scope>NUCLEOTIDE SEQUENCE [LARGE SCALE GENOMIC DNA]</scope>
    <source>
        <strain evidence="3 4">NK6</strain>
    </source>
</reference>
<dbReference type="Pfam" id="PF13565">
    <property type="entry name" value="HTH_32"/>
    <property type="match status" value="1"/>
</dbReference>
<dbReference type="InterPro" id="IPR036388">
    <property type="entry name" value="WH-like_DNA-bd_sf"/>
</dbReference>
<dbReference type="InterPro" id="IPR050900">
    <property type="entry name" value="Transposase_IS3/IS150/IS904"/>
</dbReference>
<sequence>MRYPASEKAEIIQQVEQSHLPAKRTLDKIGIPRATFYRWYDRYREGGVEALADHRSRPDRVWNRIPDDVRGQIIDLALELPELSPRELAVRFTDERKYFVSEASVYRLLKAHDLITSPAYVVIKAANEFKDKTTAVSQLWQTDFTYLKITGWGWYYLSTVLDDFSRYIVAWRLGPTMCASDVTATLDQALAVSGLDHIAVAHRPRLLSDNGSSYVADDLAKWLDQKGMQHVRGAPYHDPGKDRAERSSAGIRR</sequence>
<dbReference type="Gene3D" id="1.10.10.10">
    <property type="entry name" value="Winged helix-like DNA-binding domain superfamily/Winged helix DNA-binding domain"/>
    <property type="match status" value="1"/>
</dbReference>
<dbReference type="InterPro" id="IPR012337">
    <property type="entry name" value="RNaseH-like_sf"/>
</dbReference>
<dbReference type="Gene3D" id="3.30.420.10">
    <property type="entry name" value="Ribonuclease H-like superfamily/Ribonuclease H"/>
    <property type="match status" value="1"/>
</dbReference>
<dbReference type="PROSITE" id="PS50994">
    <property type="entry name" value="INTEGRASE"/>
    <property type="match status" value="1"/>
</dbReference>
<dbReference type="Proteomes" id="UP000063308">
    <property type="component" value="Chromosome"/>
</dbReference>
<dbReference type="AlphaFoldDB" id="A0A0E3VTP1"/>
<feature type="region of interest" description="Disordered" evidence="1">
    <location>
        <begin position="231"/>
        <end position="253"/>
    </location>
</feature>
<evidence type="ECO:0000256" key="1">
    <source>
        <dbReference type="SAM" id="MobiDB-lite"/>
    </source>
</evidence>
<feature type="domain" description="Integrase catalytic" evidence="2">
    <location>
        <begin position="131"/>
        <end position="253"/>
    </location>
</feature>
<dbReference type="SUPFAM" id="SSF53098">
    <property type="entry name" value="Ribonuclease H-like"/>
    <property type="match status" value="1"/>
</dbReference>
<evidence type="ECO:0000259" key="2">
    <source>
        <dbReference type="PROSITE" id="PS50994"/>
    </source>
</evidence>
<dbReference type="InterPro" id="IPR036397">
    <property type="entry name" value="RNaseH_sf"/>
</dbReference>
<dbReference type="Pfam" id="PF00665">
    <property type="entry name" value="rve"/>
    <property type="match status" value="1"/>
</dbReference>
<dbReference type="InterPro" id="IPR001584">
    <property type="entry name" value="Integrase_cat-core"/>
</dbReference>
<name>A0A0E3VTP1_9BRAD</name>
<dbReference type="EMBL" id="AP014685">
    <property type="protein sequence ID" value="BAR56000.1"/>
    <property type="molecule type" value="Genomic_DNA"/>
</dbReference>
<dbReference type="PANTHER" id="PTHR46889:SF4">
    <property type="entry name" value="TRANSPOSASE INSO FOR INSERTION SEQUENCE ELEMENT IS911B-RELATED"/>
    <property type="match status" value="1"/>
</dbReference>
<dbReference type="InterPro" id="IPR010921">
    <property type="entry name" value="Trp_repressor/repl_initiator"/>
</dbReference>
<evidence type="ECO:0000313" key="4">
    <source>
        <dbReference type="Proteomes" id="UP000063308"/>
    </source>
</evidence>
<gene>
    <name evidence="3" type="ORF">NK6_2819</name>
</gene>
<dbReference type="SUPFAM" id="SSF48295">
    <property type="entry name" value="TrpR-like"/>
    <property type="match status" value="1"/>
</dbReference>
<accession>A0A0E3VTP1</accession>
<evidence type="ECO:0000313" key="3">
    <source>
        <dbReference type="EMBL" id="BAR56000.1"/>
    </source>
</evidence>
<dbReference type="GO" id="GO:0043565">
    <property type="term" value="F:sequence-specific DNA binding"/>
    <property type="evidence" value="ECO:0007669"/>
    <property type="project" value="InterPro"/>
</dbReference>
<proteinExistence type="predicted"/>
<dbReference type="PANTHER" id="PTHR46889">
    <property type="entry name" value="TRANSPOSASE INSF FOR INSERTION SEQUENCE IS3B-RELATED"/>
    <property type="match status" value="1"/>
</dbReference>